<dbReference type="Proteomes" id="UP000805193">
    <property type="component" value="Unassembled WGS sequence"/>
</dbReference>
<comment type="caution">
    <text evidence="1">The sequence shown here is derived from an EMBL/GenBank/DDBJ whole genome shotgun (WGS) entry which is preliminary data.</text>
</comment>
<reference evidence="1 2" key="1">
    <citation type="journal article" date="2020" name="Cell">
        <title>Large-Scale Comparative Analyses of Tick Genomes Elucidate Their Genetic Diversity and Vector Capacities.</title>
        <authorList>
            <consortium name="Tick Genome and Microbiome Consortium (TIGMIC)"/>
            <person name="Jia N."/>
            <person name="Wang J."/>
            <person name="Shi W."/>
            <person name="Du L."/>
            <person name="Sun Y."/>
            <person name="Zhan W."/>
            <person name="Jiang J.F."/>
            <person name="Wang Q."/>
            <person name="Zhang B."/>
            <person name="Ji P."/>
            <person name="Bell-Sakyi L."/>
            <person name="Cui X.M."/>
            <person name="Yuan T.T."/>
            <person name="Jiang B.G."/>
            <person name="Yang W.F."/>
            <person name="Lam T.T."/>
            <person name="Chang Q.C."/>
            <person name="Ding S.J."/>
            <person name="Wang X.J."/>
            <person name="Zhu J.G."/>
            <person name="Ruan X.D."/>
            <person name="Zhao L."/>
            <person name="Wei J.T."/>
            <person name="Ye R.Z."/>
            <person name="Que T.C."/>
            <person name="Du C.H."/>
            <person name="Zhou Y.H."/>
            <person name="Cheng J.X."/>
            <person name="Dai P.F."/>
            <person name="Guo W.B."/>
            <person name="Han X.H."/>
            <person name="Huang E.J."/>
            <person name="Li L.F."/>
            <person name="Wei W."/>
            <person name="Gao Y.C."/>
            <person name="Liu J.Z."/>
            <person name="Shao H.Z."/>
            <person name="Wang X."/>
            <person name="Wang C.C."/>
            <person name="Yang T.C."/>
            <person name="Huo Q.B."/>
            <person name="Li W."/>
            <person name="Chen H.Y."/>
            <person name="Chen S.E."/>
            <person name="Zhou L.G."/>
            <person name="Ni X.B."/>
            <person name="Tian J.H."/>
            <person name="Sheng Y."/>
            <person name="Liu T."/>
            <person name="Pan Y.S."/>
            <person name="Xia L.Y."/>
            <person name="Li J."/>
            <person name="Zhao F."/>
            <person name="Cao W.C."/>
        </authorList>
    </citation>
    <scope>NUCLEOTIDE SEQUENCE [LARGE SCALE GENOMIC DNA]</scope>
    <source>
        <strain evidence="1">Iper-2018</strain>
    </source>
</reference>
<keyword evidence="2" id="KW-1185">Reference proteome</keyword>
<dbReference type="EMBL" id="JABSTQ010011459">
    <property type="protein sequence ID" value="KAG0411133.1"/>
    <property type="molecule type" value="Genomic_DNA"/>
</dbReference>
<accession>A0AC60NVI8</accession>
<evidence type="ECO:0000313" key="1">
    <source>
        <dbReference type="EMBL" id="KAG0411133.1"/>
    </source>
</evidence>
<proteinExistence type="predicted"/>
<organism evidence="1 2">
    <name type="scientific">Ixodes persulcatus</name>
    <name type="common">Taiga tick</name>
    <dbReference type="NCBI Taxonomy" id="34615"/>
    <lineage>
        <taxon>Eukaryota</taxon>
        <taxon>Metazoa</taxon>
        <taxon>Ecdysozoa</taxon>
        <taxon>Arthropoda</taxon>
        <taxon>Chelicerata</taxon>
        <taxon>Arachnida</taxon>
        <taxon>Acari</taxon>
        <taxon>Parasitiformes</taxon>
        <taxon>Ixodida</taxon>
        <taxon>Ixodoidea</taxon>
        <taxon>Ixodidae</taxon>
        <taxon>Ixodinae</taxon>
        <taxon>Ixodes</taxon>
    </lineage>
</organism>
<name>A0AC60NVI8_IXOPE</name>
<evidence type="ECO:0000313" key="2">
    <source>
        <dbReference type="Proteomes" id="UP000805193"/>
    </source>
</evidence>
<gene>
    <name evidence="1" type="ORF">HPB47_011740</name>
</gene>
<protein>
    <submittedName>
        <fullName evidence="1">Uncharacterized protein</fullName>
    </submittedName>
</protein>
<sequence>MANNGDSASADLSLVHLQIATEARDLILTPPPTDPYTIFKKELVKRNTESEHPRFNRKPSQFCHGDGPIENSEHNCSDACNNYKTVEPHHSVQWAWEQPKGAVI</sequence>